<dbReference type="Gene3D" id="1.10.630.10">
    <property type="entry name" value="Cytochrome P450"/>
    <property type="match status" value="1"/>
</dbReference>
<evidence type="ECO:0000256" key="1">
    <source>
        <dbReference type="ARBA" id="ARBA00001971"/>
    </source>
</evidence>
<keyword evidence="10 12" id="KW-0503">Monooxygenase</keyword>
<dbReference type="InterPro" id="IPR017972">
    <property type="entry name" value="Cyt_P450_CS"/>
</dbReference>
<dbReference type="InterPro" id="IPR002403">
    <property type="entry name" value="Cyt_P450_E_grp-IV"/>
</dbReference>
<dbReference type="EMBL" id="JBFTWV010000065">
    <property type="protein sequence ID" value="KAL2789394.1"/>
    <property type="molecule type" value="Genomic_DNA"/>
</dbReference>
<dbReference type="PRINTS" id="PR00465">
    <property type="entry name" value="EP450IV"/>
</dbReference>
<evidence type="ECO:0000256" key="8">
    <source>
        <dbReference type="ARBA" id="ARBA00023002"/>
    </source>
</evidence>
<keyword evidence="4 12" id="KW-0349">Heme</keyword>
<feature type="transmembrane region" description="Helical" evidence="13">
    <location>
        <begin position="12"/>
        <end position="35"/>
    </location>
</feature>
<keyword evidence="9 12" id="KW-0408">Iron</keyword>
<dbReference type="SUPFAM" id="SSF48264">
    <property type="entry name" value="Cytochrome P450"/>
    <property type="match status" value="1"/>
</dbReference>
<evidence type="ECO:0000256" key="3">
    <source>
        <dbReference type="ARBA" id="ARBA00010617"/>
    </source>
</evidence>
<gene>
    <name evidence="14" type="ORF">BJX66DRAFT_339384</name>
</gene>
<organism evidence="14 15">
    <name type="scientific">Aspergillus keveii</name>
    <dbReference type="NCBI Taxonomy" id="714993"/>
    <lineage>
        <taxon>Eukaryota</taxon>
        <taxon>Fungi</taxon>
        <taxon>Dikarya</taxon>
        <taxon>Ascomycota</taxon>
        <taxon>Pezizomycotina</taxon>
        <taxon>Eurotiomycetes</taxon>
        <taxon>Eurotiomycetidae</taxon>
        <taxon>Eurotiales</taxon>
        <taxon>Aspergillaceae</taxon>
        <taxon>Aspergillus</taxon>
        <taxon>Aspergillus subgen. Nidulantes</taxon>
    </lineage>
</organism>
<proteinExistence type="inferred from homology"/>
<evidence type="ECO:0000313" key="14">
    <source>
        <dbReference type="EMBL" id="KAL2789394.1"/>
    </source>
</evidence>
<keyword evidence="15" id="KW-1185">Reference proteome</keyword>
<keyword evidence="11 13" id="KW-0472">Membrane</keyword>
<dbReference type="PANTHER" id="PTHR46206">
    <property type="entry name" value="CYTOCHROME P450"/>
    <property type="match status" value="1"/>
</dbReference>
<dbReference type="InterPro" id="IPR036396">
    <property type="entry name" value="Cyt_P450_sf"/>
</dbReference>
<evidence type="ECO:0000313" key="15">
    <source>
        <dbReference type="Proteomes" id="UP001610563"/>
    </source>
</evidence>
<evidence type="ECO:0000256" key="12">
    <source>
        <dbReference type="RuleBase" id="RU000461"/>
    </source>
</evidence>
<comment type="cofactor">
    <cofactor evidence="1">
        <name>heme</name>
        <dbReference type="ChEBI" id="CHEBI:30413"/>
    </cofactor>
</comment>
<evidence type="ECO:0000256" key="7">
    <source>
        <dbReference type="ARBA" id="ARBA00022989"/>
    </source>
</evidence>
<evidence type="ECO:0000256" key="5">
    <source>
        <dbReference type="ARBA" id="ARBA00022692"/>
    </source>
</evidence>
<dbReference type="Proteomes" id="UP001610563">
    <property type="component" value="Unassembled WGS sequence"/>
</dbReference>
<comment type="subcellular location">
    <subcellularLocation>
        <location evidence="2">Membrane</location>
    </subcellularLocation>
</comment>
<dbReference type="Pfam" id="PF00067">
    <property type="entry name" value="p450"/>
    <property type="match status" value="1"/>
</dbReference>
<keyword evidence="5 13" id="KW-0812">Transmembrane</keyword>
<evidence type="ECO:0000256" key="10">
    <source>
        <dbReference type="ARBA" id="ARBA00023033"/>
    </source>
</evidence>
<dbReference type="InterPro" id="IPR001128">
    <property type="entry name" value="Cyt_P450"/>
</dbReference>
<dbReference type="CDD" id="cd11041">
    <property type="entry name" value="CYP503A1-like"/>
    <property type="match status" value="1"/>
</dbReference>
<keyword evidence="7 13" id="KW-1133">Transmembrane helix</keyword>
<comment type="similarity">
    <text evidence="3 12">Belongs to the cytochrome P450 family.</text>
</comment>
<evidence type="ECO:0000256" key="9">
    <source>
        <dbReference type="ARBA" id="ARBA00023004"/>
    </source>
</evidence>
<keyword evidence="6 12" id="KW-0479">Metal-binding</keyword>
<reference evidence="14 15" key="1">
    <citation type="submission" date="2024-07" db="EMBL/GenBank/DDBJ databases">
        <title>Section-level genome sequencing and comparative genomics of Aspergillus sections Usti and Cavernicolus.</title>
        <authorList>
            <consortium name="Lawrence Berkeley National Laboratory"/>
            <person name="Nybo J.L."/>
            <person name="Vesth T.C."/>
            <person name="Theobald S."/>
            <person name="Frisvad J.C."/>
            <person name="Larsen T.O."/>
            <person name="Kjaerboelling I."/>
            <person name="Rothschild-Mancinelli K."/>
            <person name="Lyhne E.K."/>
            <person name="Kogle M.E."/>
            <person name="Barry K."/>
            <person name="Clum A."/>
            <person name="Na H."/>
            <person name="Ledsgaard L."/>
            <person name="Lin J."/>
            <person name="Lipzen A."/>
            <person name="Kuo A."/>
            <person name="Riley R."/>
            <person name="Mondo S."/>
            <person name="Labutti K."/>
            <person name="Haridas S."/>
            <person name="Pangalinan J."/>
            <person name="Salamov A.A."/>
            <person name="Simmons B.A."/>
            <person name="Magnuson J.K."/>
            <person name="Chen J."/>
            <person name="Drula E."/>
            <person name="Henrissat B."/>
            <person name="Wiebenga A."/>
            <person name="Lubbers R.J."/>
            <person name="Gomes A.C."/>
            <person name="Makela M.R."/>
            <person name="Stajich J."/>
            <person name="Grigoriev I.V."/>
            <person name="Mortensen U.H."/>
            <person name="De Vries R.P."/>
            <person name="Baker S.E."/>
            <person name="Andersen M.R."/>
        </authorList>
    </citation>
    <scope>NUCLEOTIDE SEQUENCE [LARGE SCALE GENOMIC DNA]</scope>
    <source>
        <strain evidence="14 15">CBS 209.92</strain>
    </source>
</reference>
<evidence type="ECO:0000256" key="4">
    <source>
        <dbReference type="ARBA" id="ARBA00022617"/>
    </source>
</evidence>
<name>A0ABR4G1L4_9EURO</name>
<evidence type="ECO:0000256" key="13">
    <source>
        <dbReference type="SAM" id="Phobius"/>
    </source>
</evidence>
<dbReference type="PROSITE" id="PS00086">
    <property type="entry name" value="CYTOCHROME_P450"/>
    <property type="match status" value="1"/>
</dbReference>
<sequence>MASSMISTLTSNVPLLSGVAVFLALLLSIIVPGWWSKRSLSKIPLWGEELPAKTRRDALLKDSKSIYFKSYLKFKHSLGFRVSTTEDSGEKLVVSPKYLPELIKLPPSVLSFEEAHKESFEQKYTNSPPPKFFDLTPHIIKADLGPALSRLNPSMTAKANAAVLGEIGDFGAGWTPVKIYPRMLRIIAIVSGSVFIGPELCHDERYIDAAVNYTAELGQAVMEIKSVNFWLKRFLAGRLGSVTALRRREEDFLKFITPIVQQRIDARSTKGAGELPEDMLTWLVNKAARDGINGTKEIALIQLGLFFVASHTTGITLTNIFYDLAAHPECIAPLREEIRAVQDECENGILSHAGLQRLKRLDSFMKESLRMQPLTFATFERRVLRGFTLSDGTYIPPGTILEIPNHAISRDPEVFEDPETFKPWRFAAEIRDGGSGAGAEKDARQQFVSVSQTLGSFGYGRHACPGRFFAALELKMILARAILTYDMRLEDGGGRPRNLEFGLTSAPDPEGVVMFKRVNT</sequence>
<keyword evidence="8 12" id="KW-0560">Oxidoreductase</keyword>
<evidence type="ECO:0000256" key="2">
    <source>
        <dbReference type="ARBA" id="ARBA00004370"/>
    </source>
</evidence>
<dbReference type="PANTHER" id="PTHR46206:SF7">
    <property type="entry name" value="P450, PUTATIVE (EUROFUNG)-RELATED"/>
    <property type="match status" value="1"/>
</dbReference>
<evidence type="ECO:0000256" key="6">
    <source>
        <dbReference type="ARBA" id="ARBA00022723"/>
    </source>
</evidence>
<accession>A0ABR4G1L4</accession>
<evidence type="ECO:0000256" key="11">
    <source>
        <dbReference type="ARBA" id="ARBA00023136"/>
    </source>
</evidence>
<protein>
    <submittedName>
        <fullName evidence="14">Cytochrome P450</fullName>
    </submittedName>
</protein>
<comment type="caution">
    <text evidence="14">The sequence shown here is derived from an EMBL/GenBank/DDBJ whole genome shotgun (WGS) entry which is preliminary data.</text>
</comment>